<dbReference type="PANTHER" id="PTHR31827:SF1">
    <property type="entry name" value="EMB|CAB89363.1"/>
    <property type="match status" value="1"/>
</dbReference>
<sequence>MEVPTGLEARFIVQVCKVDGCTKRATHHASGECCQKHGGRCKCSQEGCLNFAHCRGVCASHGAPKYKRKTCSAEGCMKQSVQNGYCEKHGGAENSKLCIFDSCNHAVHSKQMCYKHAKSTSDPDVAATHQVADPMDIFLKAVEMRMGGGTEPGMEEEKDVAVAAARGDEEDIEEEEDDSTASNLLSKPGSNEFGEGGDREVLEAMVEGVEASGMGGSVSAANPPDMEGEARDSTMELMCPLTDEEMMVVEKAQAKGSPSEILAKHDADSVQRSSMWTLRPKKWLNCLAIRDEKICAGDKGRKHSHFFSTYFIQHMFDQENKDPKVKGIYNYKMVEKWSKKLEGSMEYVKDEYRAKNDKELDVTKWELVSCAMTVVYSHACLMTLSRRTVRSFSIRITLINVGKESPCLS</sequence>
<evidence type="ECO:0000256" key="1">
    <source>
        <dbReference type="SAM" id="MobiDB-lite"/>
    </source>
</evidence>
<comment type="caution">
    <text evidence="2">The sequence shown here is derived from an EMBL/GenBank/DDBJ whole genome shotgun (WGS) entry which is preliminary data.</text>
</comment>
<reference evidence="2 3" key="1">
    <citation type="submission" date="2024-10" db="EMBL/GenBank/DDBJ databases">
        <title>Updated reference genomes for cyclostephanoid diatoms.</title>
        <authorList>
            <person name="Roberts W.R."/>
            <person name="Alverson A.J."/>
        </authorList>
    </citation>
    <scope>NUCLEOTIDE SEQUENCE [LARGE SCALE GENOMIC DNA]</scope>
    <source>
        <strain evidence="2 3">AJA276-08</strain>
    </source>
</reference>
<evidence type="ECO:0000313" key="3">
    <source>
        <dbReference type="Proteomes" id="UP001530315"/>
    </source>
</evidence>
<evidence type="ECO:0000313" key="2">
    <source>
        <dbReference type="EMBL" id="KAL3775478.1"/>
    </source>
</evidence>
<keyword evidence="3" id="KW-1185">Reference proteome</keyword>
<accession>A0ABD3NJC6</accession>
<feature type="region of interest" description="Disordered" evidence="1">
    <location>
        <begin position="163"/>
        <end position="196"/>
    </location>
</feature>
<dbReference type="Gene3D" id="3.40.395.10">
    <property type="entry name" value="Adenoviral Proteinase, Chain A"/>
    <property type="match status" value="1"/>
</dbReference>
<dbReference type="AlphaFoldDB" id="A0ABD3NJC6"/>
<dbReference type="EMBL" id="JALLAZ020001410">
    <property type="protein sequence ID" value="KAL3775478.1"/>
    <property type="molecule type" value="Genomic_DNA"/>
</dbReference>
<gene>
    <name evidence="2" type="ORF">ACHAW5_005529</name>
</gene>
<dbReference type="SUPFAM" id="SSF54001">
    <property type="entry name" value="Cysteine proteinases"/>
    <property type="match status" value="1"/>
</dbReference>
<organism evidence="2 3">
    <name type="scientific">Stephanodiscus triporus</name>
    <dbReference type="NCBI Taxonomy" id="2934178"/>
    <lineage>
        <taxon>Eukaryota</taxon>
        <taxon>Sar</taxon>
        <taxon>Stramenopiles</taxon>
        <taxon>Ochrophyta</taxon>
        <taxon>Bacillariophyta</taxon>
        <taxon>Coscinodiscophyceae</taxon>
        <taxon>Thalassiosirophycidae</taxon>
        <taxon>Stephanodiscales</taxon>
        <taxon>Stephanodiscaceae</taxon>
        <taxon>Stephanodiscus</taxon>
    </lineage>
</organism>
<dbReference type="InterPro" id="IPR038765">
    <property type="entry name" value="Papain-like_cys_pep_sf"/>
</dbReference>
<proteinExistence type="predicted"/>
<protein>
    <submittedName>
        <fullName evidence="2">Uncharacterized protein</fullName>
    </submittedName>
</protein>
<dbReference type="Proteomes" id="UP001530315">
    <property type="component" value="Unassembled WGS sequence"/>
</dbReference>
<feature type="compositionally biased region" description="Polar residues" evidence="1">
    <location>
        <begin position="180"/>
        <end position="189"/>
    </location>
</feature>
<feature type="compositionally biased region" description="Acidic residues" evidence="1">
    <location>
        <begin position="168"/>
        <end position="179"/>
    </location>
</feature>
<dbReference type="PANTHER" id="PTHR31827">
    <property type="entry name" value="EMB|CAB89363.1"/>
    <property type="match status" value="1"/>
</dbReference>
<name>A0ABD3NJC6_9STRA</name>